<organism evidence="2 3">
    <name type="scientific">Jiella flava</name>
    <dbReference type="NCBI Taxonomy" id="2816857"/>
    <lineage>
        <taxon>Bacteria</taxon>
        <taxon>Pseudomonadati</taxon>
        <taxon>Pseudomonadota</taxon>
        <taxon>Alphaproteobacteria</taxon>
        <taxon>Hyphomicrobiales</taxon>
        <taxon>Aurantimonadaceae</taxon>
        <taxon>Jiella</taxon>
    </lineage>
</organism>
<comment type="caution">
    <text evidence="2">The sequence shown here is derived from an EMBL/GenBank/DDBJ whole genome shotgun (WGS) entry which is preliminary data.</text>
</comment>
<reference evidence="2" key="1">
    <citation type="submission" date="2021-03" db="EMBL/GenBank/DDBJ databases">
        <title>Whole genome sequence of Jiella sp. CQZ9-1.</title>
        <authorList>
            <person name="Tuo L."/>
        </authorList>
    </citation>
    <scope>NUCLEOTIDE SEQUENCE</scope>
    <source>
        <strain evidence="2">CQZ9-1</strain>
    </source>
</reference>
<dbReference type="GO" id="GO:0016787">
    <property type="term" value="F:hydrolase activity"/>
    <property type="evidence" value="ECO:0007669"/>
    <property type="project" value="UniProtKB-KW"/>
</dbReference>
<feature type="chain" id="PRO_5036768051" evidence="1">
    <location>
        <begin position="18"/>
        <end position="271"/>
    </location>
</feature>
<keyword evidence="3" id="KW-1185">Reference proteome</keyword>
<name>A0A939FU33_9HYPH</name>
<sequence length="271" mass="28349">MPKIALLVAGILNFAVAAPLRATAEPAGDAPVAGEHVVRLPYGVGLTQRVLFDAPPHPRATLIMLPGGTGEVGLRRDGAVRHDDNFVVRTRQAFVARGYAVLIPETVAKINLRGMRSSPAYGRVVDGLAEYARQRFGVPVFLVGTSQGTIAAMNGAAHAPSGLVSGVVLSESISVPGRRSTETVFDADPPGVRVPALVIANRDDRCDVAPPAMAPRIASAMAHSPSVRVLRVEGGEQRSKTACGSRSPHGYDGIERPVIAAITAWLRAHGG</sequence>
<feature type="signal peptide" evidence="1">
    <location>
        <begin position="1"/>
        <end position="17"/>
    </location>
</feature>
<evidence type="ECO:0000256" key="1">
    <source>
        <dbReference type="SAM" id="SignalP"/>
    </source>
</evidence>
<accession>A0A939FU33</accession>
<proteinExistence type="predicted"/>
<evidence type="ECO:0000313" key="3">
    <source>
        <dbReference type="Proteomes" id="UP000664122"/>
    </source>
</evidence>
<dbReference type="Proteomes" id="UP000664122">
    <property type="component" value="Unassembled WGS sequence"/>
</dbReference>
<protein>
    <submittedName>
        <fullName evidence="2">Alpha/beta hydrolase</fullName>
    </submittedName>
</protein>
<dbReference type="AlphaFoldDB" id="A0A939FU33"/>
<dbReference type="InterPro" id="IPR029058">
    <property type="entry name" value="AB_hydrolase_fold"/>
</dbReference>
<gene>
    <name evidence="2" type="ORF">J1C48_03190</name>
</gene>
<dbReference type="EMBL" id="JAFMPP010000002">
    <property type="protein sequence ID" value="MBO0661572.1"/>
    <property type="molecule type" value="Genomic_DNA"/>
</dbReference>
<evidence type="ECO:0000313" key="2">
    <source>
        <dbReference type="EMBL" id="MBO0661572.1"/>
    </source>
</evidence>
<dbReference type="Gene3D" id="3.40.50.1820">
    <property type="entry name" value="alpha/beta hydrolase"/>
    <property type="match status" value="1"/>
</dbReference>
<dbReference type="SUPFAM" id="SSF53474">
    <property type="entry name" value="alpha/beta-Hydrolases"/>
    <property type="match status" value="1"/>
</dbReference>
<keyword evidence="1" id="KW-0732">Signal</keyword>
<dbReference type="RefSeq" id="WP_207256243.1">
    <property type="nucleotide sequence ID" value="NZ_JAFMPP010000002.1"/>
</dbReference>
<keyword evidence="2" id="KW-0378">Hydrolase</keyword>